<evidence type="ECO:0000256" key="3">
    <source>
        <dbReference type="SAM" id="MobiDB-lite"/>
    </source>
</evidence>
<comment type="cofactor">
    <cofactor evidence="1">
        <name>a divalent metal cation</name>
        <dbReference type="ChEBI" id="CHEBI:60240"/>
    </cofactor>
</comment>
<dbReference type="Gene3D" id="3.30.420.10">
    <property type="entry name" value="Ribonuclease H-like superfamily/Ribonuclease H"/>
    <property type="match status" value="2"/>
</dbReference>
<protein>
    <submittedName>
        <fullName evidence="4">Uncharacterized protein</fullName>
    </submittedName>
</protein>
<dbReference type="STRING" id="105231.A0A1Y1IB99"/>
<reference evidence="4 5" key="1">
    <citation type="journal article" date="2014" name="Nat. Commun.">
        <title>Klebsormidium flaccidum genome reveals primary factors for plant terrestrial adaptation.</title>
        <authorList>
            <person name="Hori K."/>
            <person name="Maruyama F."/>
            <person name="Fujisawa T."/>
            <person name="Togashi T."/>
            <person name="Yamamoto N."/>
            <person name="Seo M."/>
            <person name="Sato S."/>
            <person name="Yamada T."/>
            <person name="Mori H."/>
            <person name="Tajima N."/>
            <person name="Moriyama T."/>
            <person name="Ikeuchi M."/>
            <person name="Watanabe M."/>
            <person name="Wada H."/>
            <person name="Kobayashi K."/>
            <person name="Saito M."/>
            <person name="Masuda T."/>
            <person name="Sasaki-Sekimoto Y."/>
            <person name="Mashiguchi K."/>
            <person name="Awai K."/>
            <person name="Shimojima M."/>
            <person name="Masuda S."/>
            <person name="Iwai M."/>
            <person name="Nobusawa T."/>
            <person name="Narise T."/>
            <person name="Kondo S."/>
            <person name="Saito H."/>
            <person name="Sato R."/>
            <person name="Murakawa M."/>
            <person name="Ihara Y."/>
            <person name="Oshima-Yamada Y."/>
            <person name="Ohtaka K."/>
            <person name="Satoh M."/>
            <person name="Sonobe K."/>
            <person name="Ishii M."/>
            <person name="Ohtani R."/>
            <person name="Kanamori-Sato M."/>
            <person name="Honoki R."/>
            <person name="Miyazaki D."/>
            <person name="Mochizuki H."/>
            <person name="Umetsu J."/>
            <person name="Higashi K."/>
            <person name="Shibata D."/>
            <person name="Kamiya Y."/>
            <person name="Sato N."/>
            <person name="Nakamura Y."/>
            <person name="Tabata S."/>
            <person name="Ida S."/>
            <person name="Kurokawa K."/>
            <person name="Ohta H."/>
        </authorList>
    </citation>
    <scope>NUCLEOTIDE SEQUENCE [LARGE SCALE GENOMIC DNA]</scope>
    <source>
        <strain evidence="4 5">NIES-2285</strain>
    </source>
</reference>
<gene>
    <name evidence="4" type="ORF">KFL_004120110</name>
</gene>
<feature type="region of interest" description="Disordered" evidence="3">
    <location>
        <begin position="656"/>
        <end position="682"/>
    </location>
</feature>
<dbReference type="EMBL" id="DF237361">
    <property type="protein sequence ID" value="GAQ88244.1"/>
    <property type="molecule type" value="Genomic_DNA"/>
</dbReference>
<keyword evidence="5" id="KW-1185">Reference proteome</keyword>
<dbReference type="InterPro" id="IPR051181">
    <property type="entry name" value="CAF1_poly(A)_ribonucleases"/>
</dbReference>
<dbReference type="InterPro" id="IPR012337">
    <property type="entry name" value="RNaseH-like_sf"/>
</dbReference>
<evidence type="ECO:0000256" key="2">
    <source>
        <dbReference type="ARBA" id="ARBA00008372"/>
    </source>
</evidence>
<dbReference type="GO" id="GO:0000175">
    <property type="term" value="F:3'-5'-RNA exonuclease activity"/>
    <property type="evidence" value="ECO:0000318"/>
    <property type="project" value="GO_Central"/>
</dbReference>
<proteinExistence type="inferred from homology"/>
<dbReference type="GO" id="GO:0003723">
    <property type="term" value="F:RNA binding"/>
    <property type="evidence" value="ECO:0000318"/>
    <property type="project" value="GO_Central"/>
</dbReference>
<evidence type="ECO:0000313" key="4">
    <source>
        <dbReference type="EMBL" id="GAQ88244.1"/>
    </source>
</evidence>
<name>A0A1Y1IB99_KLENI</name>
<evidence type="ECO:0000313" key="5">
    <source>
        <dbReference type="Proteomes" id="UP000054558"/>
    </source>
</evidence>
<feature type="compositionally biased region" description="Basic and acidic residues" evidence="3">
    <location>
        <begin position="669"/>
        <end position="682"/>
    </location>
</feature>
<feature type="compositionally biased region" description="Polar residues" evidence="3">
    <location>
        <begin position="985"/>
        <end position="1001"/>
    </location>
</feature>
<feature type="region of interest" description="Disordered" evidence="3">
    <location>
        <begin position="857"/>
        <end position="1001"/>
    </location>
</feature>
<dbReference type="Pfam" id="PF04857">
    <property type="entry name" value="CAF1"/>
    <property type="match status" value="1"/>
</dbReference>
<dbReference type="Proteomes" id="UP000054558">
    <property type="component" value="Unassembled WGS sequence"/>
</dbReference>
<feature type="compositionally biased region" description="Basic and acidic residues" evidence="3">
    <location>
        <begin position="926"/>
        <end position="946"/>
    </location>
</feature>
<dbReference type="PANTHER" id="PTHR15092">
    <property type="entry name" value="POLY A -SPECIFIC RIBONUCLEASE/TARGET OF EGR1, MEMBER 1"/>
    <property type="match status" value="1"/>
</dbReference>
<dbReference type="PANTHER" id="PTHR15092:SF22">
    <property type="entry name" value="POLY(A)-SPECIFIC RIBONUCLEASE PNLDC1"/>
    <property type="match status" value="1"/>
</dbReference>
<sequence>MLSYSAVRASATLNLLLNRRAFQTFAPIGRNKNRIQSVATNLKRASDGRVQQVPLGALSFAHQAVVDAASLKAAFRAGRSHGRHYHHLAVPAVPHKEKSLTPQKSVAPSSLRACVAAPWVGKSHLFLREPPWAPVRSCSSISSNDVAPVEPSTTTSIAQDNFPEAVTSDGVSQDAEKASDTPPETGSMQSSGTSGGADTGAAGLGLAAPKQKRQSPGGARSKPRGLLDYTRIRGHTFQDSLPRVFQAIREADFVAFDLEYTGINAAPWQQMGEFDNKDTIYAKRKQSAANFVVLQVGLCPFRWEPGKGRFEVSPFNFLISPPVKNTPSFYCEAASLKFLLLNRIEMTESLNNGIPYLSDDGERSFKELHLDRKLREAASFRDHEYGDLSPEDTISIEKMVHQISEWHGAILAASTHEEAPSSRLRLPSLTLLQRRVIVEALRRLFPMVVPVTLNDAAAHTYEMGAGTEAKLRCTLEIVYAESEEEKTAQEARLRTEIEAQTQAYIDKNAGFKRVVEELAGGPAFLVGHNCMLDLMHILDKFGPGVPPTPPEFSAEVRSRFPALFDTKHMVFSDGMADGWGKFTSLYHLFKRTNDYDVPVKKAKGFENLPDLPSPAMRSGTAKHDGGLDAFAAGLLFARLAKRRGVEPGELRRLPELTQGRHSMWAPRQNAEDGSGRSGKGRDATEPLKQLAATANLLYAGMIHNTRASFSLLRNGHVRACRAEHDAMHRGKWAQHRPDVLLLWAFPDTLSDEQIRDAIAAEQGQAGHKIGRLDARAALVQFPSVELADAYWEAALRLQGQLGCGGRATLELEPGREVVAKVETYGTFAEVCQSGITAPTFTQAATWLGLDPAKPLLRREQAGVDPRSARRVKGKWASRDDPSETGGGEQVDKRSTPDTRRVWRRDTSGGTNDGLQLKSEVNLMVGRKKDRETTGVEEVRTRLRPEVQSEEESGTTRKEQDETQLQPDATSGQRKEKRKGLKEKQVATQSNPLYGVFSRTSS</sequence>
<dbReference type="AlphaFoldDB" id="A0A1Y1IB99"/>
<dbReference type="SUPFAM" id="SSF53098">
    <property type="entry name" value="Ribonuclease H-like"/>
    <property type="match status" value="1"/>
</dbReference>
<dbReference type="InterPro" id="IPR036397">
    <property type="entry name" value="RNaseH_sf"/>
</dbReference>
<feature type="compositionally biased region" description="Polar residues" evidence="3">
    <location>
        <begin position="962"/>
        <end position="971"/>
    </location>
</feature>
<feature type="compositionally biased region" description="Low complexity" evidence="3">
    <location>
        <begin position="199"/>
        <end position="208"/>
    </location>
</feature>
<comment type="similarity">
    <text evidence="2">Belongs to the CAF1 family.</text>
</comment>
<feature type="compositionally biased region" description="Basic and acidic residues" evidence="3">
    <location>
        <begin position="889"/>
        <end position="906"/>
    </location>
</feature>
<organism evidence="4 5">
    <name type="scientific">Klebsormidium nitens</name>
    <name type="common">Green alga</name>
    <name type="synonym">Ulothrix nitens</name>
    <dbReference type="NCBI Taxonomy" id="105231"/>
    <lineage>
        <taxon>Eukaryota</taxon>
        <taxon>Viridiplantae</taxon>
        <taxon>Streptophyta</taxon>
        <taxon>Klebsormidiophyceae</taxon>
        <taxon>Klebsormidiales</taxon>
        <taxon>Klebsormidiaceae</taxon>
        <taxon>Klebsormidium</taxon>
    </lineage>
</organism>
<dbReference type="InterPro" id="IPR006941">
    <property type="entry name" value="RNase_CAF1"/>
</dbReference>
<dbReference type="OMA" id="TIREWRD"/>
<feature type="region of interest" description="Disordered" evidence="3">
    <location>
        <begin position="137"/>
        <end position="226"/>
    </location>
</feature>
<evidence type="ECO:0000256" key="1">
    <source>
        <dbReference type="ARBA" id="ARBA00001968"/>
    </source>
</evidence>
<feature type="compositionally biased region" description="Polar residues" evidence="3">
    <location>
        <begin position="137"/>
        <end position="159"/>
    </location>
</feature>
<accession>A0A1Y1IB99</accession>
<dbReference type="OrthoDB" id="1432093at2759"/>